<dbReference type="Proteomes" id="UP001139157">
    <property type="component" value="Unassembled WGS sequence"/>
</dbReference>
<dbReference type="InterPro" id="IPR034660">
    <property type="entry name" value="DinB/YfiT-like"/>
</dbReference>
<evidence type="ECO:0000259" key="1">
    <source>
        <dbReference type="Pfam" id="PF11716"/>
    </source>
</evidence>
<dbReference type="AlphaFoldDB" id="A0A9X2E973"/>
<sequence>MSTIPQTAADPAAALASVWRGVLVDAHRALVDVVSGIGVDQWQLPTPCSEWTVTQVIQHAAADQRLYAHALGVGGGPDYDPFAPSGTIDGQAATLIATAVDEAAAAWGSVGEDTATVPTPLPHGELPTPVAAVMCGLDAAVHAWDIAVATGQRSPLTEELATVFLIAATGLVDPLRQFGVFAAALDTEADATAVERLLRYLGRNPRP</sequence>
<dbReference type="GO" id="GO:0046872">
    <property type="term" value="F:metal ion binding"/>
    <property type="evidence" value="ECO:0007669"/>
    <property type="project" value="InterPro"/>
</dbReference>
<gene>
    <name evidence="2" type="ORF">NDR86_20890</name>
</gene>
<evidence type="ECO:0000313" key="3">
    <source>
        <dbReference type="Proteomes" id="UP001139157"/>
    </source>
</evidence>
<evidence type="ECO:0000313" key="2">
    <source>
        <dbReference type="EMBL" id="MCM6775940.1"/>
    </source>
</evidence>
<dbReference type="NCBIfam" id="TIGR03086">
    <property type="entry name" value="TIGR03086 family metal-binding protein"/>
    <property type="match status" value="1"/>
</dbReference>
<organism evidence="2 3">
    <name type="scientific">Nocardia pulmonis</name>
    <dbReference type="NCBI Taxonomy" id="2951408"/>
    <lineage>
        <taxon>Bacteria</taxon>
        <taxon>Bacillati</taxon>
        <taxon>Actinomycetota</taxon>
        <taxon>Actinomycetes</taxon>
        <taxon>Mycobacteriales</taxon>
        <taxon>Nocardiaceae</taxon>
        <taxon>Nocardia</taxon>
    </lineage>
</organism>
<name>A0A9X2E973_9NOCA</name>
<dbReference type="Gene3D" id="1.20.120.450">
    <property type="entry name" value="dinb family like domain"/>
    <property type="match status" value="1"/>
</dbReference>
<dbReference type="EMBL" id="JAMRXG010000008">
    <property type="protein sequence ID" value="MCM6775940.1"/>
    <property type="molecule type" value="Genomic_DNA"/>
</dbReference>
<accession>A0A9X2E973</accession>
<dbReference type="Pfam" id="PF11716">
    <property type="entry name" value="MDMPI_N"/>
    <property type="match status" value="1"/>
</dbReference>
<protein>
    <submittedName>
        <fullName evidence="2">TIGR03086 family metal-binding protein</fullName>
    </submittedName>
</protein>
<reference evidence="2" key="1">
    <citation type="submission" date="2022-06" db="EMBL/GenBank/DDBJ databases">
        <title>Novel species in genus nocardia.</title>
        <authorList>
            <person name="Li F."/>
        </authorList>
    </citation>
    <scope>NUCLEOTIDE SEQUENCE</scope>
    <source>
        <strain evidence="2">CDC141</strain>
    </source>
</reference>
<keyword evidence="3" id="KW-1185">Reference proteome</keyword>
<dbReference type="InterPro" id="IPR024344">
    <property type="entry name" value="MDMPI_metal-binding"/>
</dbReference>
<feature type="domain" description="Mycothiol-dependent maleylpyruvate isomerase metal-binding" evidence="1">
    <location>
        <begin position="25"/>
        <end position="147"/>
    </location>
</feature>
<dbReference type="SUPFAM" id="SSF109854">
    <property type="entry name" value="DinB/YfiT-like putative metalloenzymes"/>
    <property type="match status" value="1"/>
</dbReference>
<dbReference type="InterPro" id="IPR017517">
    <property type="entry name" value="Maleyloyr_isom"/>
</dbReference>
<dbReference type="NCBIfam" id="TIGR03083">
    <property type="entry name" value="maleylpyruvate isomerase family mycothiol-dependent enzyme"/>
    <property type="match status" value="1"/>
</dbReference>
<dbReference type="InterPro" id="IPR017520">
    <property type="entry name" value="CHP03086"/>
</dbReference>
<proteinExistence type="predicted"/>
<dbReference type="RefSeq" id="WP_251914177.1">
    <property type="nucleotide sequence ID" value="NZ_JAMRXG010000008.1"/>
</dbReference>
<comment type="caution">
    <text evidence="2">The sequence shown here is derived from an EMBL/GenBank/DDBJ whole genome shotgun (WGS) entry which is preliminary data.</text>
</comment>